<dbReference type="Proteomes" id="UP000001396">
    <property type="component" value="Unassembled WGS sequence"/>
</dbReference>
<dbReference type="GeneID" id="31359159"/>
<protein>
    <submittedName>
        <fullName evidence="2">Uncharacterized protein</fullName>
    </submittedName>
</protein>
<name>D3B6C4_HETP5</name>
<accession>D3B6C4</accession>
<gene>
    <name evidence="2" type="ORF">PPL_03672</name>
</gene>
<comment type="caution">
    <text evidence="2">The sequence shown here is derived from an EMBL/GenBank/DDBJ whole genome shotgun (WGS) entry which is preliminary data.</text>
</comment>
<dbReference type="InParanoid" id="D3B6C4"/>
<feature type="region of interest" description="Disordered" evidence="1">
    <location>
        <begin position="121"/>
        <end position="253"/>
    </location>
</feature>
<keyword evidence="3" id="KW-1185">Reference proteome</keyword>
<feature type="compositionally biased region" description="Low complexity" evidence="1">
    <location>
        <begin position="159"/>
        <end position="246"/>
    </location>
</feature>
<evidence type="ECO:0000313" key="2">
    <source>
        <dbReference type="EMBL" id="EFA82894.1"/>
    </source>
</evidence>
<sequence length="343" mass="37732">MSNKKHQIKDPMFISINILTFRHLDDLIIGVNRKVIDEKLAAELLSLMFGPGSDKVLNLLTSRSITVPKNIHVDAESIIKGTYKVLENINQVKKKLNIPLSFLPPMDHFNKLLAQHKNNKINSSKTNSNQSNSSNKPTTQKKVSKAAQPQKKESKATNPTPTTSAPSQQAKPASTQQQQAKPAASQQPPQQQTKPAATQQQQAKPAATQQPPQQQQTKPAAQQPQQQQQAKPAATAPTPAASSTTTGSLPSETMTAEQLRTQVQNHFNGLALVFKHNLITEQVMREHLVKLFGANSQTYLEKVISIPPSKIPELPENFSAQALLAKTDVIARAADEWKKKNQK</sequence>
<dbReference type="AlphaFoldDB" id="D3B6C4"/>
<feature type="compositionally biased region" description="Low complexity" evidence="1">
    <location>
        <begin position="121"/>
        <end position="136"/>
    </location>
</feature>
<proteinExistence type="predicted"/>
<evidence type="ECO:0000313" key="3">
    <source>
        <dbReference type="Proteomes" id="UP000001396"/>
    </source>
</evidence>
<organism evidence="2 3">
    <name type="scientific">Heterostelium pallidum (strain ATCC 26659 / Pp 5 / PN500)</name>
    <name type="common">Cellular slime mold</name>
    <name type="synonym">Polysphondylium pallidum</name>
    <dbReference type="NCBI Taxonomy" id="670386"/>
    <lineage>
        <taxon>Eukaryota</taxon>
        <taxon>Amoebozoa</taxon>
        <taxon>Evosea</taxon>
        <taxon>Eumycetozoa</taxon>
        <taxon>Dictyostelia</taxon>
        <taxon>Acytosteliales</taxon>
        <taxon>Acytosteliaceae</taxon>
        <taxon>Heterostelium</taxon>
    </lineage>
</organism>
<evidence type="ECO:0000256" key="1">
    <source>
        <dbReference type="SAM" id="MobiDB-lite"/>
    </source>
</evidence>
<dbReference type="STRING" id="670386.D3B6C4"/>
<reference evidence="2 3" key="1">
    <citation type="journal article" date="2011" name="Genome Res.">
        <title>Phylogeny-wide analysis of social amoeba genomes highlights ancient origins for complex intercellular communication.</title>
        <authorList>
            <person name="Heidel A.J."/>
            <person name="Lawal H.M."/>
            <person name="Felder M."/>
            <person name="Schilde C."/>
            <person name="Helps N.R."/>
            <person name="Tunggal B."/>
            <person name="Rivero F."/>
            <person name="John U."/>
            <person name="Schleicher M."/>
            <person name="Eichinger L."/>
            <person name="Platzer M."/>
            <person name="Noegel A.A."/>
            <person name="Schaap P."/>
            <person name="Gloeckner G."/>
        </authorList>
    </citation>
    <scope>NUCLEOTIDE SEQUENCE [LARGE SCALE GENOMIC DNA]</scope>
    <source>
        <strain evidence="3">ATCC 26659 / Pp 5 / PN500</strain>
    </source>
</reference>
<dbReference type="EMBL" id="ADBJ01000017">
    <property type="protein sequence ID" value="EFA82894.1"/>
    <property type="molecule type" value="Genomic_DNA"/>
</dbReference>
<dbReference type="RefSeq" id="XP_020435011.1">
    <property type="nucleotide sequence ID" value="XM_020574597.1"/>
</dbReference>